<feature type="non-terminal residue" evidence="4">
    <location>
        <position position="105"/>
    </location>
</feature>
<dbReference type="Gene3D" id="2.40.40.10">
    <property type="entry name" value="RlpA-like domain"/>
    <property type="match status" value="1"/>
</dbReference>
<protein>
    <submittedName>
        <fullName evidence="4">Riboflavine-aldehyde-forming enzyme</fullName>
    </submittedName>
</protein>
<feature type="domain" description="RlpA-like protein double-psi beta-barrel" evidence="3">
    <location>
        <begin position="21"/>
        <end position="102"/>
    </location>
</feature>
<dbReference type="Proteomes" id="UP000807025">
    <property type="component" value="Unassembled WGS sequence"/>
</dbReference>
<dbReference type="InterPro" id="IPR009009">
    <property type="entry name" value="RlpA-like_DPBB"/>
</dbReference>
<feature type="signal peptide" evidence="2">
    <location>
        <begin position="1"/>
        <end position="19"/>
    </location>
</feature>
<keyword evidence="5" id="KW-1185">Reference proteome</keyword>
<evidence type="ECO:0000256" key="1">
    <source>
        <dbReference type="ARBA" id="ARBA00022729"/>
    </source>
</evidence>
<dbReference type="SUPFAM" id="SSF50685">
    <property type="entry name" value="Barwin-like endoglucanases"/>
    <property type="match status" value="1"/>
</dbReference>
<reference evidence="4" key="1">
    <citation type="submission" date="2020-11" db="EMBL/GenBank/DDBJ databases">
        <authorList>
            <consortium name="DOE Joint Genome Institute"/>
            <person name="Ahrendt S."/>
            <person name="Riley R."/>
            <person name="Andreopoulos W."/>
            <person name="Labutti K."/>
            <person name="Pangilinan J."/>
            <person name="Ruiz-Duenas F.J."/>
            <person name="Barrasa J.M."/>
            <person name="Sanchez-Garcia M."/>
            <person name="Camarero S."/>
            <person name="Miyauchi S."/>
            <person name="Serrano A."/>
            <person name="Linde D."/>
            <person name="Babiker R."/>
            <person name="Drula E."/>
            <person name="Ayuso-Fernandez I."/>
            <person name="Pacheco R."/>
            <person name="Padilla G."/>
            <person name="Ferreira P."/>
            <person name="Barriuso J."/>
            <person name="Kellner H."/>
            <person name="Castanera R."/>
            <person name="Alfaro M."/>
            <person name="Ramirez L."/>
            <person name="Pisabarro A.G."/>
            <person name="Kuo A."/>
            <person name="Tritt A."/>
            <person name="Lipzen A."/>
            <person name="He G."/>
            <person name="Yan M."/>
            <person name="Ng V."/>
            <person name="Cullen D."/>
            <person name="Martin F."/>
            <person name="Rosso M.-N."/>
            <person name="Henrissat B."/>
            <person name="Hibbett D."/>
            <person name="Martinez A.T."/>
            <person name="Grigoriev I.V."/>
        </authorList>
    </citation>
    <scope>NUCLEOTIDE SEQUENCE</scope>
    <source>
        <strain evidence="4">ATCC 90797</strain>
    </source>
</reference>
<organism evidence="4 5">
    <name type="scientific">Pleurotus eryngii</name>
    <name type="common">Boletus of the steppes</name>
    <dbReference type="NCBI Taxonomy" id="5323"/>
    <lineage>
        <taxon>Eukaryota</taxon>
        <taxon>Fungi</taxon>
        <taxon>Dikarya</taxon>
        <taxon>Basidiomycota</taxon>
        <taxon>Agaricomycotina</taxon>
        <taxon>Agaricomycetes</taxon>
        <taxon>Agaricomycetidae</taxon>
        <taxon>Agaricales</taxon>
        <taxon>Pleurotineae</taxon>
        <taxon>Pleurotaceae</taxon>
        <taxon>Pleurotus</taxon>
    </lineage>
</organism>
<comment type="caution">
    <text evidence="4">The sequence shown here is derived from an EMBL/GenBank/DDBJ whole genome shotgun (WGS) entry which is preliminary data.</text>
</comment>
<keyword evidence="1 2" id="KW-0732">Signal</keyword>
<evidence type="ECO:0000313" key="4">
    <source>
        <dbReference type="EMBL" id="KAF9497325.1"/>
    </source>
</evidence>
<evidence type="ECO:0000256" key="2">
    <source>
        <dbReference type="SAM" id="SignalP"/>
    </source>
</evidence>
<dbReference type="AlphaFoldDB" id="A0A9P6A326"/>
<dbReference type="PANTHER" id="PTHR31836:SF28">
    <property type="entry name" value="SRCR DOMAIN-CONTAINING PROTEIN-RELATED"/>
    <property type="match status" value="1"/>
</dbReference>
<dbReference type="CDD" id="cd22191">
    <property type="entry name" value="DPBB_RlpA_EXP_N-like"/>
    <property type="match status" value="1"/>
</dbReference>
<dbReference type="OrthoDB" id="406505at2759"/>
<dbReference type="EMBL" id="MU154544">
    <property type="protein sequence ID" value="KAF9497325.1"/>
    <property type="molecule type" value="Genomic_DNA"/>
</dbReference>
<dbReference type="InterPro" id="IPR036908">
    <property type="entry name" value="RlpA-like_sf"/>
</dbReference>
<feature type="chain" id="PRO_5040176385" evidence="2">
    <location>
        <begin position="20"/>
        <end position="105"/>
    </location>
</feature>
<gene>
    <name evidence="4" type="ORF">BDN71DRAFT_1414153</name>
</gene>
<evidence type="ECO:0000313" key="5">
    <source>
        <dbReference type="Proteomes" id="UP000807025"/>
    </source>
</evidence>
<proteinExistence type="predicted"/>
<name>A0A9P6A326_PLEER</name>
<accession>A0A9P6A326</accession>
<dbReference type="PANTHER" id="PTHR31836">
    <property type="match status" value="1"/>
</dbReference>
<sequence>MWAAIIAMIPLALSATANAFAGDATFFAPGLGACGAVSHSTDLIVALSPAQFAGGANCFHGGKFIEATVVDLCPGCAGDSIDLSPSAFQTLENPDVGRIQVNWNF</sequence>
<dbReference type="InterPro" id="IPR051477">
    <property type="entry name" value="Expansin_CellWall"/>
</dbReference>
<evidence type="ECO:0000259" key="3">
    <source>
        <dbReference type="Pfam" id="PF03330"/>
    </source>
</evidence>
<dbReference type="Pfam" id="PF03330">
    <property type="entry name" value="DPBB_1"/>
    <property type="match status" value="1"/>
</dbReference>